<name>A0ABV8JGB7_9BACL</name>
<protein>
    <submittedName>
        <fullName evidence="2">Uncharacterized protein</fullName>
    </submittedName>
</protein>
<evidence type="ECO:0000313" key="3">
    <source>
        <dbReference type="Proteomes" id="UP001595843"/>
    </source>
</evidence>
<reference evidence="3" key="1">
    <citation type="journal article" date="2019" name="Int. J. Syst. Evol. Microbiol.">
        <title>The Global Catalogue of Microorganisms (GCM) 10K type strain sequencing project: providing services to taxonomists for standard genome sequencing and annotation.</title>
        <authorList>
            <consortium name="The Broad Institute Genomics Platform"/>
            <consortium name="The Broad Institute Genome Sequencing Center for Infectious Disease"/>
            <person name="Wu L."/>
            <person name="Ma J."/>
        </authorList>
    </citation>
    <scope>NUCLEOTIDE SEQUENCE [LARGE SCALE GENOMIC DNA]</scope>
    <source>
        <strain evidence="3">IBRC-M 10813</strain>
    </source>
</reference>
<keyword evidence="3" id="KW-1185">Reference proteome</keyword>
<gene>
    <name evidence="2" type="ORF">ACFOUO_12555</name>
</gene>
<sequence length="170" mass="19044">MIETNPDQSSGPNGVRPDPDRINDVQKSMTCSLYAESMVSSIGAQLTMLPDIQDLAGMVEAQGECPCTCYYRLIAKGCLERLAAQDWHETVLSSYVRSLYLARHHDRLKRGHMMEAKRAAPATAKSALENWIQWLDNAEGYLQEAMVHSQKMIGSRSWARLSSKSNEKPL</sequence>
<feature type="region of interest" description="Disordered" evidence="1">
    <location>
        <begin position="1"/>
        <end position="22"/>
    </location>
</feature>
<evidence type="ECO:0000256" key="1">
    <source>
        <dbReference type="SAM" id="MobiDB-lite"/>
    </source>
</evidence>
<dbReference type="EMBL" id="JBHSAP010000015">
    <property type="protein sequence ID" value="MFC4077629.1"/>
    <property type="molecule type" value="Genomic_DNA"/>
</dbReference>
<feature type="compositionally biased region" description="Polar residues" evidence="1">
    <location>
        <begin position="1"/>
        <end position="12"/>
    </location>
</feature>
<accession>A0ABV8JGB7</accession>
<dbReference type="RefSeq" id="WP_380705437.1">
    <property type="nucleotide sequence ID" value="NZ_JBHSAP010000015.1"/>
</dbReference>
<proteinExistence type="predicted"/>
<dbReference type="Proteomes" id="UP001595843">
    <property type="component" value="Unassembled WGS sequence"/>
</dbReference>
<organism evidence="2 3">
    <name type="scientific">Salinithrix halophila</name>
    <dbReference type="NCBI Taxonomy" id="1485204"/>
    <lineage>
        <taxon>Bacteria</taxon>
        <taxon>Bacillati</taxon>
        <taxon>Bacillota</taxon>
        <taxon>Bacilli</taxon>
        <taxon>Bacillales</taxon>
        <taxon>Thermoactinomycetaceae</taxon>
        <taxon>Salinithrix</taxon>
    </lineage>
</organism>
<comment type="caution">
    <text evidence="2">The sequence shown here is derived from an EMBL/GenBank/DDBJ whole genome shotgun (WGS) entry which is preliminary data.</text>
</comment>
<evidence type="ECO:0000313" key="2">
    <source>
        <dbReference type="EMBL" id="MFC4077629.1"/>
    </source>
</evidence>